<dbReference type="AlphaFoldDB" id="A0A183BDW8"/>
<dbReference type="EMBL" id="UZAN01069131">
    <property type="protein sequence ID" value="VDP94693.1"/>
    <property type="molecule type" value="Genomic_DNA"/>
</dbReference>
<dbReference type="Proteomes" id="UP000272942">
    <property type="component" value="Unassembled WGS sequence"/>
</dbReference>
<gene>
    <name evidence="1" type="ORF">ECPE_LOCUS17402</name>
</gene>
<evidence type="ECO:0000313" key="2">
    <source>
        <dbReference type="Proteomes" id="UP000272942"/>
    </source>
</evidence>
<name>A0A183BDW8_9TREM</name>
<reference evidence="1 2" key="2">
    <citation type="submission" date="2018-11" db="EMBL/GenBank/DDBJ databases">
        <authorList>
            <consortium name="Pathogen Informatics"/>
        </authorList>
    </citation>
    <scope>NUCLEOTIDE SEQUENCE [LARGE SCALE GENOMIC DNA]</scope>
    <source>
        <strain evidence="1 2">Egypt</strain>
    </source>
</reference>
<sequence>MSEFSSPATQFPQFFGPFAEVEAKLETASPYKRIPPLTTPEKFVPGDDFDVWESQVRRYVRKLPPTYRANAVINFLSREAYTLVMDFDLPDDVDTLLVTLRR</sequence>
<protein>
    <submittedName>
        <fullName evidence="3">Gag-pol polyprotein</fullName>
    </submittedName>
</protein>
<dbReference type="WBParaSite" id="ECPE_0001744801-mRNA-1">
    <property type="protein sequence ID" value="ECPE_0001744801-mRNA-1"/>
    <property type="gene ID" value="ECPE_0001744801"/>
</dbReference>
<keyword evidence="2" id="KW-1185">Reference proteome</keyword>
<reference evidence="3" key="1">
    <citation type="submission" date="2016-06" db="UniProtKB">
        <authorList>
            <consortium name="WormBaseParasite"/>
        </authorList>
    </citation>
    <scope>IDENTIFICATION</scope>
</reference>
<organism evidence="3">
    <name type="scientific">Echinostoma caproni</name>
    <dbReference type="NCBI Taxonomy" id="27848"/>
    <lineage>
        <taxon>Eukaryota</taxon>
        <taxon>Metazoa</taxon>
        <taxon>Spiralia</taxon>
        <taxon>Lophotrochozoa</taxon>
        <taxon>Platyhelminthes</taxon>
        <taxon>Trematoda</taxon>
        <taxon>Digenea</taxon>
        <taxon>Plagiorchiida</taxon>
        <taxon>Echinostomata</taxon>
        <taxon>Echinostomatoidea</taxon>
        <taxon>Echinostomatidae</taxon>
        <taxon>Echinostoma</taxon>
    </lineage>
</organism>
<proteinExistence type="predicted"/>
<accession>A0A183BDW8</accession>
<evidence type="ECO:0000313" key="1">
    <source>
        <dbReference type="EMBL" id="VDP94693.1"/>
    </source>
</evidence>
<evidence type="ECO:0000313" key="3">
    <source>
        <dbReference type="WBParaSite" id="ECPE_0001744801-mRNA-1"/>
    </source>
</evidence>